<dbReference type="GO" id="GO:0050906">
    <property type="term" value="P:detection of stimulus involved in sensory perception"/>
    <property type="evidence" value="ECO:0007669"/>
    <property type="project" value="UniProtKB-ARBA"/>
</dbReference>
<evidence type="ECO:0000256" key="8">
    <source>
        <dbReference type="ARBA" id="ARBA00023180"/>
    </source>
</evidence>
<dbReference type="Gene3D" id="1.10.287.70">
    <property type="match status" value="1"/>
</dbReference>
<comment type="subcellular location">
    <subcellularLocation>
        <location evidence="1">Cell membrane</location>
        <topology evidence="1">Multi-pass membrane protein</topology>
    </subcellularLocation>
</comment>
<evidence type="ECO:0000256" key="9">
    <source>
        <dbReference type="SAM" id="Phobius"/>
    </source>
</evidence>
<sequence>MVLTERREKYDFSYIYETSHASFAVAKPGLEPHFDDYEWPPVKSSKHYIPQLIRASHDGNGSRDVSVGTVFQDMVGIFLGQGLPYWLSSSSSSRVVVTTWLIFAFIIATAYRSNLTAALTLPKYSSRPETLQEIVDTVDMVTLPAYGEQHRKFYSQSKSPLFQALGRLMKPGPSLMEGLKKALVEKSCHTEARKYLQYEILDKFTERDGSTRLYVSSGSIYPSPSAWPIPHDAPYKAHLNRWIITTLEAGLYEKWIADLLRETKLKSQRRQRQRLASEWSEEEAGMEKLSEGPPILTLSHTQGGFIILMLGLILATFAFIQELCSLKQSK</sequence>
<feature type="transmembrane region" description="Helical" evidence="9">
    <location>
        <begin position="303"/>
        <end position="320"/>
    </location>
</feature>
<dbReference type="InterPro" id="IPR001320">
    <property type="entry name" value="Iontro_rcpt_C"/>
</dbReference>
<dbReference type="SUPFAM" id="SSF53850">
    <property type="entry name" value="Periplasmic binding protein-like II"/>
    <property type="match status" value="1"/>
</dbReference>
<comment type="caution">
    <text evidence="11">The sequence shown here is derived from an EMBL/GenBank/DDBJ whole genome shotgun (WGS) entry which is preliminary data.</text>
</comment>
<keyword evidence="7 11" id="KW-0675">Receptor</keyword>
<keyword evidence="5 9" id="KW-1133">Transmembrane helix</keyword>
<keyword evidence="12" id="KW-1185">Reference proteome</keyword>
<evidence type="ECO:0000256" key="3">
    <source>
        <dbReference type="ARBA" id="ARBA00022475"/>
    </source>
</evidence>
<name>A0A5B7FDW5_PORTR</name>
<evidence type="ECO:0000313" key="12">
    <source>
        <dbReference type="Proteomes" id="UP000324222"/>
    </source>
</evidence>
<evidence type="ECO:0000256" key="7">
    <source>
        <dbReference type="ARBA" id="ARBA00023170"/>
    </source>
</evidence>
<dbReference type="GO" id="GO:0015276">
    <property type="term" value="F:ligand-gated monoatomic ion channel activity"/>
    <property type="evidence" value="ECO:0007669"/>
    <property type="project" value="InterPro"/>
</dbReference>
<protein>
    <submittedName>
        <fullName evidence="11">Glutamate receptor 1</fullName>
    </submittedName>
</protein>
<keyword evidence="8" id="KW-0325">Glycoprotein</keyword>
<evidence type="ECO:0000256" key="1">
    <source>
        <dbReference type="ARBA" id="ARBA00004651"/>
    </source>
</evidence>
<organism evidence="11 12">
    <name type="scientific">Portunus trituberculatus</name>
    <name type="common">Swimming crab</name>
    <name type="synonym">Neptunus trituberculatus</name>
    <dbReference type="NCBI Taxonomy" id="210409"/>
    <lineage>
        <taxon>Eukaryota</taxon>
        <taxon>Metazoa</taxon>
        <taxon>Ecdysozoa</taxon>
        <taxon>Arthropoda</taxon>
        <taxon>Crustacea</taxon>
        <taxon>Multicrustacea</taxon>
        <taxon>Malacostraca</taxon>
        <taxon>Eumalacostraca</taxon>
        <taxon>Eucarida</taxon>
        <taxon>Decapoda</taxon>
        <taxon>Pleocyemata</taxon>
        <taxon>Brachyura</taxon>
        <taxon>Eubrachyura</taxon>
        <taxon>Portunoidea</taxon>
        <taxon>Portunidae</taxon>
        <taxon>Portuninae</taxon>
        <taxon>Portunus</taxon>
    </lineage>
</organism>
<evidence type="ECO:0000259" key="10">
    <source>
        <dbReference type="Pfam" id="PF00060"/>
    </source>
</evidence>
<evidence type="ECO:0000313" key="11">
    <source>
        <dbReference type="EMBL" id="MPC43323.1"/>
    </source>
</evidence>
<dbReference type="Pfam" id="PF00060">
    <property type="entry name" value="Lig_chan"/>
    <property type="match status" value="1"/>
</dbReference>
<dbReference type="EMBL" id="VSRR010005779">
    <property type="protein sequence ID" value="MPC43323.1"/>
    <property type="molecule type" value="Genomic_DNA"/>
</dbReference>
<feature type="domain" description="Ionotropic glutamate receptor C-terminal" evidence="10">
    <location>
        <begin position="53"/>
        <end position="312"/>
    </location>
</feature>
<dbReference type="OrthoDB" id="6366643at2759"/>
<evidence type="ECO:0000256" key="2">
    <source>
        <dbReference type="ARBA" id="ARBA00008685"/>
    </source>
</evidence>
<proteinExistence type="inferred from homology"/>
<keyword evidence="4 9" id="KW-0812">Transmembrane</keyword>
<evidence type="ECO:0000256" key="6">
    <source>
        <dbReference type="ARBA" id="ARBA00023136"/>
    </source>
</evidence>
<dbReference type="PANTHER" id="PTHR42643">
    <property type="entry name" value="IONOTROPIC RECEPTOR 20A-RELATED"/>
    <property type="match status" value="1"/>
</dbReference>
<accession>A0A5B7FDW5</accession>
<comment type="similarity">
    <text evidence="2">Belongs to the glutamate-gated ion channel (TC 1.A.10.1) family.</text>
</comment>
<evidence type="ECO:0000256" key="5">
    <source>
        <dbReference type="ARBA" id="ARBA00022989"/>
    </source>
</evidence>
<reference evidence="11 12" key="1">
    <citation type="submission" date="2019-05" db="EMBL/GenBank/DDBJ databases">
        <title>Another draft genome of Portunus trituberculatus and its Hox gene families provides insights of decapod evolution.</title>
        <authorList>
            <person name="Jeong J.-H."/>
            <person name="Song I."/>
            <person name="Kim S."/>
            <person name="Choi T."/>
            <person name="Kim D."/>
            <person name="Ryu S."/>
            <person name="Kim W."/>
        </authorList>
    </citation>
    <scope>NUCLEOTIDE SEQUENCE [LARGE SCALE GENOMIC DNA]</scope>
    <source>
        <tissue evidence="11">Muscle</tissue>
    </source>
</reference>
<keyword evidence="6 9" id="KW-0472">Membrane</keyword>
<dbReference type="PANTHER" id="PTHR42643:SF39">
    <property type="entry name" value="IONOTROPIC RECEPTOR 56A-RELATED"/>
    <property type="match status" value="1"/>
</dbReference>
<dbReference type="Proteomes" id="UP000324222">
    <property type="component" value="Unassembled WGS sequence"/>
</dbReference>
<gene>
    <name evidence="11" type="primary">Gria1_1</name>
    <name evidence="11" type="ORF">E2C01_036967</name>
</gene>
<dbReference type="AlphaFoldDB" id="A0A5B7FDW5"/>
<evidence type="ECO:0000256" key="4">
    <source>
        <dbReference type="ARBA" id="ARBA00022692"/>
    </source>
</evidence>
<dbReference type="InterPro" id="IPR052192">
    <property type="entry name" value="Insect_Ionotropic_Sensory_Rcpt"/>
</dbReference>
<dbReference type="GO" id="GO:0005886">
    <property type="term" value="C:plasma membrane"/>
    <property type="evidence" value="ECO:0007669"/>
    <property type="project" value="UniProtKB-SubCell"/>
</dbReference>
<keyword evidence="3" id="KW-1003">Cell membrane</keyword>